<dbReference type="InterPro" id="IPR021740">
    <property type="entry name" value="Velvet"/>
</dbReference>
<sequence>MASYTRPPGPNGAMPPNYPHQLPAPPLSHNSNYPPSQPLPSMASSTNGSGAYGAAPSYSQPQQPYQHHQPPYQSQSPHQQQHQGQQRLPPSHQQQPYQQQPPPPQHQPQRSQASPASTSPTQPQSQATAGEGVGKLEPVSIVVNGRRYAEVDVNTIDFAQYVVTVDLWDETGTREVNLVRSTTATPAISSTIHESFNNLETMPYRATNIAPYPPSHPSQMTLYSQHQSPVSPYAQSQYAQVQNYPAPAANGFGQPSYGYSNDFTPMYRPPQVYEPGMGGPQRLSIGGAPNSSIQGMFTRNLIGNCAGSAFRLHDTKDKIGIWLRFSFVDVKPAADQKGDAPVKTGKAPILASVFSDVFQVYSAKKFPGVCDSTELSKCFAQQGIKIPIRKEGGKGGGDDDDDDD</sequence>
<dbReference type="AlphaFoldDB" id="A0A423X613"/>
<dbReference type="InterPro" id="IPR037525">
    <property type="entry name" value="Velvet_dom"/>
</dbReference>
<evidence type="ECO:0000313" key="10">
    <source>
        <dbReference type="Proteomes" id="UP000283895"/>
    </source>
</evidence>
<keyword evidence="2" id="KW-0749">Sporulation</keyword>
<proteinExistence type="inferred from homology"/>
<dbReference type="STRING" id="356882.A0A423X613"/>
<evidence type="ECO:0000313" key="9">
    <source>
        <dbReference type="EMBL" id="ROW11253.1"/>
    </source>
</evidence>
<evidence type="ECO:0000256" key="4">
    <source>
        <dbReference type="ARBA" id="ARBA00023163"/>
    </source>
</evidence>
<dbReference type="InterPro" id="IPR038491">
    <property type="entry name" value="Velvet_dom_sf"/>
</dbReference>
<dbReference type="OrthoDB" id="1746739at2759"/>
<comment type="subcellular location">
    <subcellularLocation>
        <location evidence="1">Nucleus</location>
    </subcellularLocation>
</comment>
<keyword evidence="4" id="KW-0804">Transcription</keyword>
<dbReference type="EMBL" id="LKEA01000002">
    <property type="protein sequence ID" value="ROW11253.1"/>
    <property type="molecule type" value="Genomic_DNA"/>
</dbReference>
<keyword evidence="5" id="KW-0539">Nucleus</keyword>
<dbReference type="Proteomes" id="UP000283895">
    <property type="component" value="Unassembled WGS sequence"/>
</dbReference>
<dbReference type="Pfam" id="PF11754">
    <property type="entry name" value="Velvet"/>
    <property type="match status" value="1"/>
</dbReference>
<evidence type="ECO:0000256" key="1">
    <source>
        <dbReference type="ARBA" id="ARBA00004123"/>
    </source>
</evidence>
<feature type="compositionally biased region" description="Pro residues" evidence="7">
    <location>
        <begin position="16"/>
        <end position="26"/>
    </location>
</feature>
<name>A0A423X613_9PEZI</name>
<dbReference type="PROSITE" id="PS51821">
    <property type="entry name" value="VELVET"/>
    <property type="match status" value="1"/>
</dbReference>
<organism evidence="9 10">
    <name type="scientific">Cytospora schulzeri</name>
    <dbReference type="NCBI Taxonomy" id="448051"/>
    <lineage>
        <taxon>Eukaryota</taxon>
        <taxon>Fungi</taxon>
        <taxon>Dikarya</taxon>
        <taxon>Ascomycota</taxon>
        <taxon>Pezizomycotina</taxon>
        <taxon>Sordariomycetes</taxon>
        <taxon>Sordariomycetidae</taxon>
        <taxon>Diaporthales</taxon>
        <taxon>Cytosporaceae</taxon>
        <taxon>Cytospora</taxon>
    </lineage>
</organism>
<evidence type="ECO:0000259" key="8">
    <source>
        <dbReference type="PROSITE" id="PS51821"/>
    </source>
</evidence>
<feature type="compositionally biased region" description="Low complexity" evidence="7">
    <location>
        <begin position="56"/>
        <end position="98"/>
    </location>
</feature>
<comment type="caution">
    <text evidence="9">The sequence shown here is derived from an EMBL/GenBank/DDBJ whole genome shotgun (WGS) entry which is preliminary data.</text>
</comment>
<dbReference type="PANTHER" id="PTHR33572">
    <property type="entry name" value="SPORE DEVELOPMENT REGULATOR VOSA"/>
    <property type="match status" value="1"/>
</dbReference>
<comment type="similarity">
    <text evidence="6">Belongs to the velvet family. VelB subfamily.</text>
</comment>
<feature type="compositionally biased region" description="Low complexity" evidence="7">
    <location>
        <begin position="107"/>
        <end position="126"/>
    </location>
</feature>
<accession>A0A423X613</accession>
<protein>
    <recommendedName>
        <fullName evidence="8">Velvet domain-containing protein</fullName>
    </recommendedName>
</protein>
<gene>
    <name evidence="9" type="ORF">VMCG_01425</name>
</gene>
<dbReference type="GO" id="GO:0030435">
    <property type="term" value="P:sporulation resulting in formation of a cellular spore"/>
    <property type="evidence" value="ECO:0007669"/>
    <property type="project" value="UniProtKB-KW"/>
</dbReference>
<feature type="region of interest" description="Disordered" evidence="7">
    <location>
        <begin position="1"/>
        <end position="133"/>
    </location>
</feature>
<evidence type="ECO:0000256" key="3">
    <source>
        <dbReference type="ARBA" id="ARBA00023015"/>
    </source>
</evidence>
<evidence type="ECO:0000256" key="7">
    <source>
        <dbReference type="SAM" id="MobiDB-lite"/>
    </source>
</evidence>
<keyword evidence="3" id="KW-0805">Transcription regulation</keyword>
<evidence type="ECO:0000256" key="6">
    <source>
        <dbReference type="ARBA" id="ARBA00038045"/>
    </source>
</evidence>
<dbReference type="PANTHER" id="PTHR33572:SF3">
    <property type="entry name" value="VELVET COMPLEX SUBUNIT B"/>
    <property type="match status" value="1"/>
</dbReference>
<keyword evidence="10" id="KW-1185">Reference proteome</keyword>
<evidence type="ECO:0000256" key="5">
    <source>
        <dbReference type="ARBA" id="ARBA00023242"/>
    </source>
</evidence>
<feature type="domain" description="Velvet" evidence="8">
    <location>
        <begin position="68"/>
        <end position="389"/>
    </location>
</feature>
<evidence type="ECO:0000256" key="2">
    <source>
        <dbReference type="ARBA" id="ARBA00022969"/>
    </source>
</evidence>
<dbReference type="GO" id="GO:0005634">
    <property type="term" value="C:nucleus"/>
    <property type="evidence" value="ECO:0007669"/>
    <property type="project" value="UniProtKB-SubCell"/>
</dbReference>
<dbReference type="Gene3D" id="2.60.40.3960">
    <property type="entry name" value="Velvet domain"/>
    <property type="match status" value="1"/>
</dbReference>
<reference evidence="9 10" key="1">
    <citation type="submission" date="2015-09" db="EMBL/GenBank/DDBJ databases">
        <title>Host preference determinants of Valsa canker pathogens revealed by comparative genomics.</title>
        <authorList>
            <person name="Yin Z."/>
            <person name="Huang L."/>
        </authorList>
    </citation>
    <scope>NUCLEOTIDE SEQUENCE [LARGE SCALE GENOMIC DNA]</scope>
    <source>
        <strain evidence="9 10">03-1</strain>
    </source>
</reference>